<evidence type="ECO:0000256" key="8">
    <source>
        <dbReference type="RuleBase" id="RU361173"/>
    </source>
</evidence>
<keyword evidence="12" id="KW-1185">Reference proteome</keyword>
<evidence type="ECO:0000313" key="11">
    <source>
        <dbReference type="EMBL" id="KIY63805.1"/>
    </source>
</evidence>
<evidence type="ECO:0000256" key="2">
    <source>
        <dbReference type="ARBA" id="ARBA00023157"/>
    </source>
</evidence>
<evidence type="ECO:0000256" key="5">
    <source>
        <dbReference type="ARBA" id="ARBA00036818"/>
    </source>
</evidence>
<comment type="catalytic activity">
    <reaction evidence="5">
        <text>Eliminative cleavage of (1-&gt;4)-alpha-D-galacturonan methyl ester to give oligosaccharides with 4-deoxy-6-O-methyl-alpha-D-galact-4-enuronosyl groups at their non-reducing ends.</text>
        <dbReference type="EC" id="4.2.2.10"/>
    </reaction>
</comment>
<evidence type="ECO:0000256" key="4">
    <source>
        <dbReference type="ARBA" id="ARBA00023239"/>
    </source>
</evidence>
<evidence type="ECO:0000256" key="9">
    <source>
        <dbReference type="SAM" id="SignalP"/>
    </source>
</evidence>
<comment type="subcellular location">
    <subcellularLocation>
        <location evidence="8">Secreted</location>
    </subcellularLocation>
</comment>
<dbReference type="EMBL" id="KN880672">
    <property type="protein sequence ID" value="KIY63805.1"/>
    <property type="molecule type" value="Genomic_DNA"/>
</dbReference>
<keyword evidence="8" id="KW-0964">Secreted</keyword>
<dbReference type="STRING" id="1314674.A0A0D7B0S9"/>
<keyword evidence="2" id="KW-1015">Disulfide bond</keyword>
<dbReference type="InterPro" id="IPR002022">
    <property type="entry name" value="Pec_lyase"/>
</dbReference>
<gene>
    <name evidence="11" type="ORF">CYLTODRAFT_457798</name>
</gene>
<comment type="similarity">
    <text evidence="1 8">Belongs to the polysaccharide lyase 1 family.</text>
</comment>
<evidence type="ECO:0000256" key="1">
    <source>
        <dbReference type="ARBA" id="ARBA00010980"/>
    </source>
</evidence>
<accession>A0A0D7B0S9</accession>
<reference evidence="11 12" key="1">
    <citation type="journal article" date="2015" name="Fungal Genet. Biol.">
        <title>Evolution of novel wood decay mechanisms in Agaricales revealed by the genome sequences of Fistulina hepatica and Cylindrobasidium torrendii.</title>
        <authorList>
            <person name="Floudas D."/>
            <person name="Held B.W."/>
            <person name="Riley R."/>
            <person name="Nagy L.G."/>
            <person name="Koehler G."/>
            <person name="Ransdell A.S."/>
            <person name="Younus H."/>
            <person name="Chow J."/>
            <person name="Chiniquy J."/>
            <person name="Lipzen A."/>
            <person name="Tritt A."/>
            <person name="Sun H."/>
            <person name="Haridas S."/>
            <person name="LaButti K."/>
            <person name="Ohm R.A."/>
            <person name="Kues U."/>
            <person name="Blanchette R.A."/>
            <person name="Grigoriev I.V."/>
            <person name="Minto R.E."/>
            <person name="Hibbett D.S."/>
        </authorList>
    </citation>
    <scope>NUCLEOTIDE SEQUENCE [LARGE SCALE GENOMIC DNA]</scope>
    <source>
        <strain evidence="11 12">FP15055 ss-10</strain>
    </source>
</reference>
<dbReference type="PANTHER" id="PTHR31683:SF67">
    <property type="entry name" value="PECTIN LYASE F-RELATED"/>
    <property type="match status" value="1"/>
</dbReference>
<dbReference type="SMART" id="SM00656">
    <property type="entry name" value="Amb_all"/>
    <property type="match status" value="1"/>
</dbReference>
<dbReference type="Proteomes" id="UP000054007">
    <property type="component" value="Unassembled WGS sequence"/>
</dbReference>
<dbReference type="InterPro" id="IPR012334">
    <property type="entry name" value="Pectin_lyas_fold"/>
</dbReference>
<dbReference type="Pfam" id="PF00544">
    <property type="entry name" value="Pectate_lyase_4"/>
    <property type="match status" value="1"/>
</dbReference>
<dbReference type="SUPFAM" id="SSF51126">
    <property type="entry name" value="Pectin lyase-like"/>
    <property type="match status" value="1"/>
</dbReference>
<dbReference type="GO" id="GO:0005576">
    <property type="term" value="C:extracellular region"/>
    <property type="evidence" value="ECO:0007669"/>
    <property type="project" value="UniProtKB-SubCell"/>
</dbReference>
<dbReference type="GO" id="GO:0047490">
    <property type="term" value="F:pectin lyase activity"/>
    <property type="evidence" value="ECO:0007669"/>
    <property type="project" value="UniProtKB-EC"/>
</dbReference>
<feature type="domain" description="Pectate lyase" evidence="10">
    <location>
        <begin position="93"/>
        <end position="303"/>
    </location>
</feature>
<proteinExistence type="inferred from homology"/>
<dbReference type="Gene3D" id="2.160.20.10">
    <property type="entry name" value="Single-stranded right-handed beta-helix, Pectin lyase-like"/>
    <property type="match status" value="1"/>
</dbReference>
<dbReference type="AlphaFoldDB" id="A0A0D7B0S9"/>
<evidence type="ECO:0000256" key="7">
    <source>
        <dbReference type="ARBA" id="ARBA00039082"/>
    </source>
</evidence>
<evidence type="ECO:0000259" key="10">
    <source>
        <dbReference type="SMART" id="SM00656"/>
    </source>
</evidence>
<dbReference type="GO" id="GO:0000272">
    <property type="term" value="P:polysaccharide catabolic process"/>
    <property type="evidence" value="ECO:0007669"/>
    <property type="project" value="UniProtKB-KW"/>
</dbReference>
<keyword evidence="4 8" id="KW-0456">Lyase</keyword>
<protein>
    <recommendedName>
        <fullName evidence="7">pectin lyase</fullName>
        <ecNumber evidence="7">4.2.2.10</ecNumber>
    </recommendedName>
</protein>
<feature type="signal peptide" evidence="9">
    <location>
        <begin position="1"/>
        <end position="21"/>
    </location>
</feature>
<name>A0A0D7B0S9_9AGAR</name>
<evidence type="ECO:0000313" key="12">
    <source>
        <dbReference type="Proteomes" id="UP000054007"/>
    </source>
</evidence>
<keyword evidence="8" id="KW-0624">Polysaccharide degradation</keyword>
<evidence type="ECO:0000256" key="6">
    <source>
        <dbReference type="ARBA" id="ARBA00037631"/>
    </source>
</evidence>
<keyword evidence="9" id="KW-0732">Signal</keyword>
<dbReference type="GO" id="GO:0030570">
    <property type="term" value="F:pectate lyase activity"/>
    <property type="evidence" value="ECO:0007669"/>
    <property type="project" value="InterPro"/>
</dbReference>
<dbReference type="OrthoDB" id="1637350at2759"/>
<keyword evidence="8" id="KW-0119">Carbohydrate metabolism</keyword>
<dbReference type="InterPro" id="IPR011050">
    <property type="entry name" value="Pectin_lyase_fold/virulence"/>
</dbReference>
<evidence type="ECO:0000256" key="3">
    <source>
        <dbReference type="ARBA" id="ARBA00023180"/>
    </source>
</evidence>
<dbReference type="InterPro" id="IPR045032">
    <property type="entry name" value="PEL"/>
</dbReference>
<keyword evidence="3" id="KW-0325">Glycoprotein</keyword>
<comment type="function">
    <text evidence="6">Pectinolytic enzymes consist of four classes of enzymes: pectin lyase, polygalacturonase, pectin methylesterase and rhamnogalacturonase. Among pectinolytic enzymes, pectin lyase is the most important in depolymerization of pectin, since it cleaves internal glycosidic bonds of highly methylated pectins.</text>
</comment>
<organism evidence="11 12">
    <name type="scientific">Cylindrobasidium torrendii FP15055 ss-10</name>
    <dbReference type="NCBI Taxonomy" id="1314674"/>
    <lineage>
        <taxon>Eukaryota</taxon>
        <taxon>Fungi</taxon>
        <taxon>Dikarya</taxon>
        <taxon>Basidiomycota</taxon>
        <taxon>Agaricomycotina</taxon>
        <taxon>Agaricomycetes</taxon>
        <taxon>Agaricomycetidae</taxon>
        <taxon>Agaricales</taxon>
        <taxon>Marasmiineae</taxon>
        <taxon>Physalacriaceae</taxon>
        <taxon>Cylindrobasidium</taxon>
    </lineage>
</organism>
<sequence>MFSFNLLPWALVALTPALVAAIGDPFGQAAGTTGGGSATPATPSSNAELEEWLSDSTARVIVLDSIFDFTGTEGTTTGTACAPWTCSPDPQLAIDSNSWCENYQPDATTSTVTYDSAGPSPLVVGSNKTLLGSGSNGGIKGKGLKITDGSNIIIQNIKITDINAQYVWGGDALQIDGGSNIWIDHNYFQHIGRQMVVTGYGAVTKTTFSNNVFNGEGTYSATCNGRHYWVGLFLGGGDQITFALNYLYKTSGRGPHVGGTDGYYQDVHIYNNYFVDIEGHAIDAGVGAKVLAEGNYFNTVTTPLLEDDGEAYVPSSDEVSACSATIGRTCVANTFTSSGTPSTNVANALAGFTDSVSEGATILTAQEAADYVQANAGVGIVN</sequence>
<dbReference type="PANTHER" id="PTHR31683">
    <property type="entry name" value="PECTATE LYASE 18-RELATED"/>
    <property type="match status" value="1"/>
</dbReference>
<dbReference type="EC" id="4.2.2.10" evidence="7"/>
<feature type="chain" id="PRO_5002316601" description="pectin lyase" evidence="9">
    <location>
        <begin position="22"/>
        <end position="382"/>
    </location>
</feature>